<dbReference type="InterPro" id="IPR050300">
    <property type="entry name" value="GDXG_lipolytic_enzyme"/>
</dbReference>
<evidence type="ECO:0000259" key="2">
    <source>
        <dbReference type="Pfam" id="PF07859"/>
    </source>
</evidence>
<gene>
    <name evidence="3" type="ORF">SAMN04488570_2836</name>
</gene>
<name>A0A1H1VI84_9ACTN</name>
<dbReference type="Proteomes" id="UP000198859">
    <property type="component" value="Chromosome I"/>
</dbReference>
<proteinExistence type="predicted"/>
<keyword evidence="1" id="KW-0378">Hydrolase</keyword>
<dbReference type="SUPFAM" id="SSF53474">
    <property type="entry name" value="alpha/beta-Hydrolases"/>
    <property type="match status" value="1"/>
</dbReference>
<dbReference type="EMBL" id="LT629757">
    <property type="protein sequence ID" value="SDS84270.1"/>
    <property type="molecule type" value="Genomic_DNA"/>
</dbReference>
<keyword evidence="4" id="KW-1185">Reference proteome</keyword>
<dbReference type="Pfam" id="PF07859">
    <property type="entry name" value="Abhydrolase_3"/>
    <property type="match status" value="1"/>
</dbReference>
<dbReference type="InterPro" id="IPR013094">
    <property type="entry name" value="AB_hydrolase_3"/>
</dbReference>
<sequence length="288" mass="30608">MRVVGALAGARARRREGAPVELARERQANSRVERFMRVPRGVTLTEETIGGVPVVRLSSGGGTRGTLLYLHGGAFALGSARQALTQAEVCADGGPDIVSVEYRLAPEHPFPAALDDALAVYRALLVSPGPKRIVACGESAGGGLLLLTLQRALQEGMAMPAAAVAVFPWADLSMSGPSATANLGKDLLSRSELVQEAAWFAGDRDLQDPAVSALQGSFQGFPPTWIPVGTHDVLLDDARRVARAMAAAGVDVDLDEWPGAIHGFTALPLPEGRRYRRRLRDFVDTRMP</sequence>
<dbReference type="Gene3D" id="3.40.50.1820">
    <property type="entry name" value="alpha/beta hydrolase"/>
    <property type="match status" value="1"/>
</dbReference>
<dbReference type="PANTHER" id="PTHR48081:SF8">
    <property type="entry name" value="ALPHA_BETA HYDROLASE FOLD-3 DOMAIN-CONTAINING PROTEIN-RELATED"/>
    <property type="match status" value="1"/>
</dbReference>
<organism evidence="3 4">
    <name type="scientific">Nocardioides scoriae</name>
    <dbReference type="NCBI Taxonomy" id="642780"/>
    <lineage>
        <taxon>Bacteria</taxon>
        <taxon>Bacillati</taxon>
        <taxon>Actinomycetota</taxon>
        <taxon>Actinomycetes</taxon>
        <taxon>Propionibacteriales</taxon>
        <taxon>Nocardioidaceae</taxon>
        <taxon>Nocardioides</taxon>
    </lineage>
</organism>
<reference evidence="4" key="1">
    <citation type="submission" date="2016-10" db="EMBL/GenBank/DDBJ databases">
        <authorList>
            <person name="Varghese N."/>
            <person name="Submissions S."/>
        </authorList>
    </citation>
    <scope>NUCLEOTIDE SEQUENCE [LARGE SCALE GENOMIC DNA]</scope>
    <source>
        <strain evidence="4">DSM 22127</strain>
    </source>
</reference>
<dbReference type="InterPro" id="IPR029058">
    <property type="entry name" value="AB_hydrolase_fold"/>
</dbReference>
<accession>A0A1H1VI84</accession>
<dbReference type="STRING" id="642780.SAMN04488570_2836"/>
<dbReference type="AlphaFoldDB" id="A0A1H1VI84"/>
<dbReference type="PANTHER" id="PTHR48081">
    <property type="entry name" value="AB HYDROLASE SUPERFAMILY PROTEIN C4A8.06C"/>
    <property type="match status" value="1"/>
</dbReference>
<evidence type="ECO:0000256" key="1">
    <source>
        <dbReference type="ARBA" id="ARBA00022801"/>
    </source>
</evidence>
<feature type="domain" description="Alpha/beta hydrolase fold-3" evidence="2">
    <location>
        <begin position="67"/>
        <end position="265"/>
    </location>
</feature>
<evidence type="ECO:0000313" key="4">
    <source>
        <dbReference type="Proteomes" id="UP000198859"/>
    </source>
</evidence>
<dbReference type="GO" id="GO:0016787">
    <property type="term" value="F:hydrolase activity"/>
    <property type="evidence" value="ECO:0007669"/>
    <property type="project" value="UniProtKB-KW"/>
</dbReference>
<evidence type="ECO:0000313" key="3">
    <source>
        <dbReference type="EMBL" id="SDS84270.1"/>
    </source>
</evidence>
<protein>
    <submittedName>
        <fullName evidence="3">Acetyl esterase/lipase</fullName>
    </submittedName>
</protein>